<protein>
    <submittedName>
        <fullName evidence="1">Uncharacterized protein</fullName>
    </submittedName>
</protein>
<dbReference type="Proteomes" id="UP000076962">
    <property type="component" value="Unassembled WGS sequence"/>
</dbReference>
<dbReference type="EMBL" id="LUTY01001208">
    <property type="protein sequence ID" value="OAD22046.1"/>
    <property type="molecule type" value="Genomic_DNA"/>
</dbReference>
<evidence type="ECO:0000313" key="2">
    <source>
        <dbReference type="Proteomes" id="UP000076962"/>
    </source>
</evidence>
<gene>
    <name evidence="1" type="ORF">THIOM_002169</name>
</gene>
<evidence type="ECO:0000313" key="1">
    <source>
        <dbReference type="EMBL" id="OAD22046.1"/>
    </source>
</evidence>
<comment type="caution">
    <text evidence="1">The sequence shown here is derived from an EMBL/GenBank/DDBJ whole genome shotgun (WGS) entry which is preliminary data.</text>
</comment>
<keyword evidence="2" id="KW-1185">Reference proteome</keyword>
<name>A0A176S278_9GAMM</name>
<proteinExistence type="predicted"/>
<sequence length="64" mass="7365">MFKRHPHTPIHAFFDDTPYFLTGAIYKKRPLLASSRCSKRKASKAHSGKLPSLWLATRSLGYFK</sequence>
<dbReference type="AlphaFoldDB" id="A0A176S278"/>
<accession>A0A176S278</accession>
<reference evidence="1 2" key="1">
    <citation type="submission" date="2016-05" db="EMBL/GenBank/DDBJ databases">
        <title>Single-cell genome of chain-forming Candidatus Thiomargarita nelsonii and comparison to other large sulfur-oxidizing bacteria.</title>
        <authorList>
            <person name="Winkel M."/>
            <person name="Salman V."/>
            <person name="Woyke T."/>
            <person name="Schulz-Vogt H."/>
            <person name="Richter M."/>
            <person name="Flood B."/>
            <person name="Bailey J."/>
            <person name="Amann R."/>
            <person name="Mussmann M."/>
        </authorList>
    </citation>
    <scope>NUCLEOTIDE SEQUENCE [LARGE SCALE GENOMIC DNA]</scope>
    <source>
        <strain evidence="1 2">THI036</strain>
    </source>
</reference>
<organism evidence="1 2">
    <name type="scientific">Candidatus Thiomargarita nelsonii</name>
    <dbReference type="NCBI Taxonomy" id="1003181"/>
    <lineage>
        <taxon>Bacteria</taxon>
        <taxon>Pseudomonadati</taxon>
        <taxon>Pseudomonadota</taxon>
        <taxon>Gammaproteobacteria</taxon>
        <taxon>Thiotrichales</taxon>
        <taxon>Thiotrichaceae</taxon>
        <taxon>Thiomargarita</taxon>
    </lineage>
</organism>